<name>A0A191V4S9_9ACTN</name>
<sequence length="208" mass="22336">MPEIFLWRHAVQAQMSPKNTESGGPLEHHAAVLQVRVENTEMRHDHDQVGTLLVHGFAQRREDGLGRGPAAVVRGGQVQQQLVTGPYESRVLQGELALLAGHKLVEDTTVPVVFVQQHAGRSRPAAAGDTVQDDGAGVGEYGTSLAHTRRSDQYVAQSTELILGDPAESRLVGVLELRADVDVARARDGDARAADPRAGVLVHRSLSS</sequence>
<reference evidence="1 2" key="1">
    <citation type="submission" date="2016-05" db="EMBL/GenBank/DDBJ databases">
        <title>Non-Contiguous Finished Genome Sequence of Streptomyces parvulus 2297 Integrated Site-Specifically with Actinophage R4.</title>
        <authorList>
            <person name="Nishizawa T."/>
            <person name="Miura T."/>
            <person name="Harada C."/>
            <person name="Guo Y."/>
            <person name="Narisawa K."/>
            <person name="Ohta H."/>
            <person name="Takahashi H."/>
            <person name="Shirai M."/>
        </authorList>
    </citation>
    <scope>NUCLEOTIDE SEQUENCE [LARGE SCALE GENOMIC DNA]</scope>
    <source>
        <strain evidence="1 2">2297</strain>
    </source>
</reference>
<evidence type="ECO:0000313" key="1">
    <source>
        <dbReference type="EMBL" id="ANJ09932.1"/>
    </source>
</evidence>
<dbReference type="Proteomes" id="UP000078468">
    <property type="component" value="Chromosome"/>
</dbReference>
<dbReference type="KEGG" id="spav:Spa2297_24935"/>
<dbReference type="EMBL" id="CP015866">
    <property type="protein sequence ID" value="ANJ09932.1"/>
    <property type="molecule type" value="Genomic_DNA"/>
</dbReference>
<gene>
    <name evidence="1" type="ORF">Spa2297_24935</name>
</gene>
<evidence type="ECO:0000313" key="2">
    <source>
        <dbReference type="Proteomes" id="UP000078468"/>
    </source>
</evidence>
<protein>
    <submittedName>
        <fullName evidence="1">Uncharacterized protein</fullName>
    </submittedName>
</protein>
<dbReference type="AlphaFoldDB" id="A0A191V4S9"/>
<accession>A0A191V4S9</accession>
<organism evidence="1 2">
    <name type="scientific">Streptomyces parvulus</name>
    <dbReference type="NCBI Taxonomy" id="146923"/>
    <lineage>
        <taxon>Bacteria</taxon>
        <taxon>Bacillati</taxon>
        <taxon>Actinomycetota</taxon>
        <taxon>Actinomycetes</taxon>
        <taxon>Kitasatosporales</taxon>
        <taxon>Streptomycetaceae</taxon>
        <taxon>Streptomyces</taxon>
    </lineage>
</organism>
<proteinExistence type="predicted"/>